<dbReference type="EMBL" id="MFID01000023">
    <property type="protein sequence ID" value="OGF80921.1"/>
    <property type="molecule type" value="Genomic_DNA"/>
</dbReference>
<organism evidence="1 2">
    <name type="scientific">Candidatus Giovannonibacteria bacterium RIFCSPLOWO2_01_FULL_45_34</name>
    <dbReference type="NCBI Taxonomy" id="1798351"/>
    <lineage>
        <taxon>Bacteria</taxon>
        <taxon>Candidatus Giovannoniibacteriota</taxon>
    </lineage>
</organism>
<dbReference type="AlphaFoldDB" id="A0A1F5X024"/>
<name>A0A1F5X024_9BACT</name>
<protein>
    <submittedName>
        <fullName evidence="1">Uncharacterized protein</fullName>
    </submittedName>
</protein>
<accession>A0A1F5X024</accession>
<evidence type="ECO:0000313" key="2">
    <source>
        <dbReference type="Proteomes" id="UP000178114"/>
    </source>
</evidence>
<evidence type="ECO:0000313" key="1">
    <source>
        <dbReference type="EMBL" id="OGF80921.1"/>
    </source>
</evidence>
<reference evidence="1 2" key="1">
    <citation type="journal article" date="2016" name="Nat. Commun.">
        <title>Thousands of microbial genomes shed light on interconnected biogeochemical processes in an aquifer system.</title>
        <authorList>
            <person name="Anantharaman K."/>
            <person name="Brown C.T."/>
            <person name="Hug L.A."/>
            <person name="Sharon I."/>
            <person name="Castelle C.J."/>
            <person name="Probst A.J."/>
            <person name="Thomas B.C."/>
            <person name="Singh A."/>
            <person name="Wilkins M.J."/>
            <person name="Karaoz U."/>
            <person name="Brodie E.L."/>
            <person name="Williams K.H."/>
            <person name="Hubbard S.S."/>
            <person name="Banfield J.F."/>
        </authorList>
    </citation>
    <scope>NUCLEOTIDE SEQUENCE [LARGE SCALE GENOMIC DNA]</scope>
</reference>
<dbReference type="Proteomes" id="UP000178114">
    <property type="component" value="Unassembled WGS sequence"/>
</dbReference>
<proteinExistence type="predicted"/>
<sequence length="117" mass="13702">MRLEFWPTIDSYIGEYGGKKGNQHVIKINNHYVQSTPEQFNLTVIHELRHMFWNIIDPLAARTHFDKEGFVFRCCTQVQCCRPKKFETEENDCVAAEEKHKDFIVAALVAPGEIRLY</sequence>
<comment type="caution">
    <text evidence="1">The sequence shown here is derived from an EMBL/GenBank/DDBJ whole genome shotgun (WGS) entry which is preliminary data.</text>
</comment>
<gene>
    <name evidence="1" type="ORF">A2930_04265</name>
</gene>